<feature type="domain" description="DALR anticodon binding" evidence="13">
    <location>
        <begin position="437"/>
        <end position="555"/>
    </location>
</feature>
<evidence type="ECO:0000256" key="8">
    <source>
        <dbReference type="ARBA" id="ARBA00022917"/>
    </source>
</evidence>
<dbReference type="SMART" id="SM00836">
    <property type="entry name" value="DALR_1"/>
    <property type="match status" value="1"/>
</dbReference>
<evidence type="ECO:0000256" key="2">
    <source>
        <dbReference type="ARBA" id="ARBA00005594"/>
    </source>
</evidence>
<evidence type="ECO:0000313" key="16">
    <source>
        <dbReference type="Proteomes" id="UP000184184"/>
    </source>
</evidence>
<dbReference type="PROSITE" id="PS00178">
    <property type="entry name" value="AA_TRNA_LIGASE_I"/>
    <property type="match status" value="1"/>
</dbReference>
<dbReference type="SMART" id="SM01016">
    <property type="entry name" value="Arg_tRNA_synt_N"/>
    <property type="match status" value="1"/>
</dbReference>
<dbReference type="InterPro" id="IPR014729">
    <property type="entry name" value="Rossmann-like_a/b/a_fold"/>
</dbReference>
<gene>
    <name evidence="11" type="primary">argS</name>
    <name evidence="15" type="ORF">SAMN05216179_0657</name>
</gene>
<dbReference type="Pfam" id="PF00750">
    <property type="entry name" value="tRNA-synt_1d"/>
    <property type="match status" value="1"/>
</dbReference>
<evidence type="ECO:0000259" key="13">
    <source>
        <dbReference type="SMART" id="SM00836"/>
    </source>
</evidence>
<evidence type="ECO:0000256" key="11">
    <source>
        <dbReference type="HAMAP-Rule" id="MF_00123"/>
    </source>
</evidence>
<comment type="catalytic activity">
    <reaction evidence="10 11">
        <text>tRNA(Arg) + L-arginine + ATP = L-arginyl-tRNA(Arg) + AMP + diphosphate</text>
        <dbReference type="Rhea" id="RHEA:20301"/>
        <dbReference type="Rhea" id="RHEA-COMP:9658"/>
        <dbReference type="Rhea" id="RHEA-COMP:9673"/>
        <dbReference type="ChEBI" id="CHEBI:30616"/>
        <dbReference type="ChEBI" id="CHEBI:32682"/>
        <dbReference type="ChEBI" id="CHEBI:33019"/>
        <dbReference type="ChEBI" id="CHEBI:78442"/>
        <dbReference type="ChEBI" id="CHEBI:78513"/>
        <dbReference type="ChEBI" id="CHEBI:456215"/>
        <dbReference type="EC" id="6.1.1.19"/>
    </reaction>
</comment>
<dbReference type="InterPro" id="IPR035684">
    <property type="entry name" value="ArgRS_core"/>
</dbReference>
<sequence length="555" mass="62461">MNVMQQMQETLKSEIKQAVLAAELASEAEMPAIVLEQPKDKAHGDYATNIAMQLARIAKKAPRQIAEDIVAQLNQTTGSIKSVDIAGPGFINFFIDNQYLTKLIPTILEQKEEYGSSDTGKGEKIQIEFVSANPTGDLHLGHARGASVGDSMCNILAKAGYNVSREYYINDAGNQINNLALSVQARYMQALGKEQSMPEDGYHGADIIGIAETLAKEYGEQLLEKSDQEQQAFFREYGLKFELDKLAKDLEQFRVTFDHWFSETSLYEENKITPAIELLREKGYIYEEDGATWFRSTDFGDDKDRVLVKQDGSYTYLSPDIAYHKNKLDRGFDKLINIWGADHHGYIPRMHAAIQALGYDADTLEVEIIQMVNLFENGEKVKMSKRTGKAVTLRELMEEVGIDAMRYFFVMRSADSHLDFDMDLAKSQSNDNPVYYVQYAHARICTMLKQAGEKGIDFADYEASLLQSEKAEELMKKLGEFTQVIADAAINRTPHRITQYIFDLSANLHSFYNAEKVINEDNVEATKARLALMEAVRITLANGMKLIGVNAPQSM</sequence>
<dbReference type="InterPro" id="IPR008909">
    <property type="entry name" value="DALR_anticod-bd"/>
</dbReference>
<name>A0A1M7KD19_9BACI</name>
<dbReference type="InterPro" id="IPR036695">
    <property type="entry name" value="Arg-tRNA-synth_N_sf"/>
</dbReference>
<comment type="similarity">
    <text evidence="2 11 12">Belongs to the class-I aminoacyl-tRNA synthetase family.</text>
</comment>
<protein>
    <recommendedName>
        <fullName evidence="11">Arginine--tRNA ligase</fullName>
        <ecNumber evidence="11">6.1.1.19</ecNumber>
    </recommendedName>
    <alternativeName>
        <fullName evidence="11">Arginyl-tRNA synthetase</fullName>
        <shortName evidence="11">ArgRS</shortName>
    </alternativeName>
</protein>
<dbReference type="PANTHER" id="PTHR11956">
    <property type="entry name" value="ARGINYL-TRNA SYNTHETASE"/>
    <property type="match status" value="1"/>
</dbReference>
<dbReference type="CDD" id="cd00671">
    <property type="entry name" value="ArgRS_core"/>
    <property type="match status" value="1"/>
</dbReference>
<evidence type="ECO:0000256" key="6">
    <source>
        <dbReference type="ARBA" id="ARBA00022741"/>
    </source>
</evidence>
<evidence type="ECO:0000256" key="5">
    <source>
        <dbReference type="ARBA" id="ARBA00022598"/>
    </source>
</evidence>
<dbReference type="Pfam" id="PF05746">
    <property type="entry name" value="DALR_1"/>
    <property type="match status" value="1"/>
</dbReference>
<evidence type="ECO:0000256" key="12">
    <source>
        <dbReference type="RuleBase" id="RU363038"/>
    </source>
</evidence>
<dbReference type="SUPFAM" id="SSF55190">
    <property type="entry name" value="Arginyl-tRNA synthetase (ArgRS), N-terminal 'additional' domain"/>
    <property type="match status" value="1"/>
</dbReference>
<keyword evidence="9 11" id="KW-0030">Aminoacyl-tRNA synthetase</keyword>
<evidence type="ECO:0000313" key="15">
    <source>
        <dbReference type="EMBL" id="SHM63125.1"/>
    </source>
</evidence>
<dbReference type="RefSeq" id="WP_073199597.1">
    <property type="nucleotide sequence ID" value="NZ_FRCZ01000001.1"/>
</dbReference>
<dbReference type="STRING" id="1027249.SAMN05216179_0657"/>
<dbReference type="InterPro" id="IPR009080">
    <property type="entry name" value="tRNAsynth_Ia_anticodon-bd"/>
</dbReference>
<evidence type="ECO:0000256" key="1">
    <source>
        <dbReference type="ARBA" id="ARBA00004496"/>
    </source>
</evidence>
<dbReference type="Gene3D" id="3.30.1360.70">
    <property type="entry name" value="Arginyl tRNA synthetase N-terminal domain"/>
    <property type="match status" value="1"/>
</dbReference>
<comment type="subunit">
    <text evidence="3 11">Monomer.</text>
</comment>
<comment type="subcellular location">
    <subcellularLocation>
        <location evidence="1 11">Cytoplasm</location>
    </subcellularLocation>
</comment>
<accession>A0A1M7KD19</accession>
<organism evidence="15 16">
    <name type="scientific">Gracilibacillus kekensis</name>
    <dbReference type="NCBI Taxonomy" id="1027249"/>
    <lineage>
        <taxon>Bacteria</taxon>
        <taxon>Bacillati</taxon>
        <taxon>Bacillota</taxon>
        <taxon>Bacilli</taxon>
        <taxon>Bacillales</taxon>
        <taxon>Bacillaceae</taxon>
        <taxon>Gracilibacillus</taxon>
    </lineage>
</organism>
<reference evidence="15 16" key="1">
    <citation type="submission" date="2016-11" db="EMBL/GenBank/DDBJ databases">
        <authorList>
            <person name="Jaros S."/>
            <person name="Januszkiewicz K."/>
            <person name="Wedrychowicz H."/>
        </authorList>
    </citation>
    <scope>NUCLEOTIDE SEQUENCE [LARGE SCALE GENOMIC DNA]</scope>
    <source>
        <strain evidence="15 16">CGMCC 1.10681</strain>
    </source>
</reference>
<keyword evidence="7 11" id="KW-0067">ATP-binding</keyword>
<evidence type="ECO:0000256" key="10">
    <source>
        <dbReference type="ARBA" id="ARBA00049339"/>
    </source>
</evidence>
<dbReference type="HAMAP" id="MF_00123">
    <property type="entry name" value="Arg_tRNA_synth"/>
    <property type="match status" value="1"/>
</dbReference>
<dbReference type="Gene3D" id="3.40.50.620">
    <property type="entry name" value="HUPs"/>
    <property type="match status" value="1"/>
</dbReference>
<keyword evidence="16" id="KW-1185">Reference proteome</keyword>
<dbReference type="CDD" id="cd07956">
    <property type="entry name" value="Anticodon_Ia_Arg"/>
    <property type="match status" value="1"/>
</dbReference>
<evidence type="ECO:0000256" key="7">
    <source>
        <dbReference type="ARBA" id="ARBA00022840"/>
    </source>
</evidence>
<dbReference type="AlphaFoldDB" id="A0A1M7KD19"/>
<proteinExistence type="inferred from homology"/>
<dbReference type="PRINTS" id="PR01038">
    <property type="entry name" value="TRNASYNTHARG"/>
</dbReference>
<dbReference type="PANTHER" id="PTHR11956:SF5">
    <property type="entry name" value="ARGININE--TRNA LIGASE, CYTOPLASMIC"/>
    <property type="match status" value="1"/>
</dbReference>
<dbReference type="GO" id="GO:0006420">
    <property type="term" value="P:arginyl-tRNA aminoacylation"/>
    <property type="evidence" value="ECO:0007669"/>
    <property type="project" value="UniProtKB-UniRule"/>
</dbReference>
<keyword evidence="6 11" id="KW-0547">Nucleotide-binding</keyword>
<feature type="domain" description="Arginyl tRNA synthetase N-terminal" evidence="14">
    <location>
        <begin position="9"/>
        <end position="95"/>
    </location>
</feature>
<keyword evidence="8 11" id="KW-0648">Protein biosynthesis</keyword>
<dbReference type="SUPFAM" id="SSF52374">
    <property type="entry name" value="Nucleotidylyl transferase"/>
    <property type="match status" value="1"/>
</dbReference>
<dbReference type="FunFam" id="3.30.1360.70:FF:000003">
    <property type="entry name" value="Arginine--tRNA ligase"/>
    <property type="match status" value="1"/>
</dbReference>
<dbReference type="InterPro" id="IPR001412">
    <property type="entry name" value="aa-tRNA-synth_I_CS"/>
</dbReference>
<dbReference type="Pfam" id="PF03485">
    <property type="entry name" value="Arg_tRNA_synt_N"/>
    <property type="match status" value="1"/>
</dbReference>
<evidence type="ECO:0000256" key="9">
    <source>
        <dbReference type="ARBA" id="ARBA00023146"/>
    </source>
</evidence>
<dbReference type="GO" id="GO:0004814">
    <property type="term" value="F:arginine-tRNA ligase activity"/>
    <property type="evidence" value="ECO:0007669"/>
    <property type="project" value="UniProtKB-UniRule"/>
</dbReference>
<feature type="short sequence motif" description="'HIGH' region" evidence="11">
    <location>
        <begin position="132"/>
        <end position="142"/>
    </location>
</feature>
<dbReference type="Proteomes" id="UP000184184">
    <property type="component" value="Unassembled WGS sequence"/>
</dbReference>
<dbReference type="GO" id="GO:0005524">
    <property type="term" value="F:ATP binding"/>
    <property type="evidence" value="ECO:0007669"/>
    <property type="project" value="UniProtKB-UniRule"/>
</dbReference>
<dbReference type="EC" id="6.1.1.19" evidence="11"/>
<dbReference type="FunFam" id="3.40.50.620:FF:000062">
    <property type="entry name" value="Arginine--tRNA ligase"/>
    <property type="match status" value="1"/>
</dbReference>
<dbReference type="GO" id="GO:0005737">
    <property type="term" value="C:cytoplasm"/>
    <property type="evidence" value="ECO:0007669"/>
    <property type="project" value="UniProtKB-SubCell"/>
</dbReference>
<evidence type="ECO:0000256" key="4">
    <source>
        <dbReference type="ARBA" id="ARBA00022490"/>
    </source>
</evidence>
<dbReference type="InterPro" id="IPR001278">
    <property type="entry name" value="Arg-tRNA-ligase"/>
</dbReference>
<dbReference type="NCBIfam" id="TIGR00456">
    <property type="entry name" value="argS"/>
    <property type="match status" value="1"/>
</dbReference>
<evidence type="ECO:0000256" key="3">
    <source>
        <dbReference type="ARBA" id="ARBA00011245"/>
    </source>
</evidence>
<keyword evidence="4 11" id="KW-0963">Cytoplasm</keyword>
<dbReference type="OrthoDB" id="9805987at2"/>
<dbReference type="FunFam" id="1.10.730.10:FF:000008">
    <property type="entry name" value="Arginine--tRNA ligase"/>
    <property type="match status" value="1"/>
</dbReference>
<dbReference type="InterPro" id="IPR005148">
    <property type="entry name" value="Arg-tRNA-synth_N"/>
</dbReference>
<dbReference type="SUPFAM" id="SSF47323">
    <property type="entry name" value="Anticodon-binding domain of a subclass of class I aminoacyl-tRNA synthetases"/>
    <property type="match status" value="1"/>
</dbReference>
<dbReference type="EMBL" id="FRCZ01000001">
    <property type="protein sequence ID" value="SHM63125.1"/>
    <property type="molecule type" value="Genomic_DNA"/>
</dbReference>
<dbReference type="Gene3D" id="1.10.730.10">
    <property type="entry name" value="Isoleucyl-tRNA Synthetase, Domain 1"/>
    <property type="match status" value="1"/>
</dbReference>
<evidence type="ECO:0000259" key="14">
    <source>
        <dbReference type="SMART" id="SM01016"/>
    </source>
</evidence>
<keyword evidence="5 11" id="KW-0436">Ligase</keyword>